<dbReference type="Proteomes" id="UP000183832">
    <property type="component" value="Unassembled WGS sequence"/>
</dbReference>
<proteinExistence type="predicted"/>
<name>A0A1J1HKZ6_9DIPT</name>
<gene>
    <name evidence="1" type="ORF">CLUMA_CG002864</name>
</gene>
<protein>
    <submittedName>
        <fullName evidence="1">CLUMA_CG002864, isoform A</fullName>
    </submittedName>
</protein>
<reference evidence="1 2" key="1">
    <citation type="submission" date="2015-04" db="EMBL/GenBank/DDBJ databases">
        <authorList>
            <person name="Syromyatnikov M.Y."/>
            <person name="Popov V.N."/>
        </authorList>
    </citation>
    <scope>NUCLEOTIDE SEQUENCE [LARGE SCALE GENOMIC DNA]</scope>
</reference>
<sequence length="68" mass="8134">MIHKQSLVLLLFKVSENLLRSRQTMEKIYLNFTVSLAKRHSFHIHLHTYIMFKAKFASQHKLQLTHTV</sequence>
<keyword evidence="2" id="KW-1185">Reference proteome</keyword>
<organism evidence="1 2">
    <name type="scientific">Clunio marinus</name>
    <dbReference type="NCBI Taxonomy" id="568069"/>
    <lineage>
        <taxon>Eukaryota</taxon>
        <taxon>Metazoa</taxon>
        <taxon>Ecdysozoa</taxon>
        <taxon>Arthropoda</taxon>
        <taxon>Hexapoda</taxon>
        <taxon>Insecta</taxon>
        <taxon>Pterygota</taxon>
        <taxon>Neoptera</taxon>
        <taxon>Endopterygota</taxon>
        <taxon>Diptera</taxon>
        <taxon>Nematocera</taxon>
        <taxon>Chironomoidea</taxon>
        <taxon>Chironomidae</taxon>
        <taxon>Clunio</taxon>
    </lineage>
</organism>
<dbReference type="EMBL" id="CVRI01000010">
    <property type="protein sequence ID" value="CRK88736.1"/>
    <property type="molecule type" value="Genomic_DNA"/>
</dbReference>
<accession>A0A1J1HKZ6</accession>
<evidence type="ECO:0000313" key="2">
    <source>
        <dbReference type="Proteomes" id="UP000183832"/>
    </source>
</evidence>
<evidence type="ECO:0000313" key="1">
    <source>
        <dbReference type="EMBL" id="CRK88736.1"/>
    </source>
</evidence>
<dbReference type="AlphaFoldDB" id="A0A1J1HKZ6"/>